<evidence type="ECO:0000256" key="7">
    <source>
        <dbReference type="ARBA" id="ARBA00023033"/>
    </source>
</evidence>
<dbReference type="InterPro" id="IPR001128">
    <property type="entry name" value="Cyt_P450"/>
</dbReference>
<feature type="binding site" description="axial binding residue" evidence="8">
    <location>
        <position position="438"/>
    </location>
    <ligand>
        <name>heme</name>
        <dbReference type="ChEBI" id="CHEBI:30413"/>
    </ligand>
    <ligandPart>
        <name>Fe</name>
        <dbReference type="ChEBI" id="CHEBI:18248"/>
    </ligandPart>
</feature>
<reference evidence="11" key="1">
    <citation type="submission" date="2020-01" db="EMBL/GenBank/DDBJ databases">
        <title>Draft genome sequence of the Termite Coptotermes fromosanus.</title>
        <authorList>
            <person name="Itakura S."/>
            <person name="Yosikawa Y."/>
            <person name="Umezawa K."/>
        </authorList>
    </citation>
    <scope>NUCLEOTIDE SEQUENCE [LARGE SCALE GENOMIC DNA]</scope>
</reference>
<evidence type="ECO:0000256" key="1">
    <source>
        <dbReference type="ARBA" id="ARBA00001971"/>
    </source>
</evidence>
<dbReference type="PRINTS" id="PR00385">
    <property type="entry name" value="P450"/>
</dbReference>
<dbReference type="InterPro" id="IPR050196">
    <property type="entry name" value="Cytochrome_P450_Monoox"/>
</dbReference>
<dbReference type="InterPro" id="IPR002401">
    <property type="entry name" value="Cyt_P450_E_grp-I"/>
</dbReference>
<evidence type="ECO:0000256" key="3">
    <source>
        <dbReference type="ARBA" id="ARBA00022617"/>
    </source>
</evidence>
<accession>A0A6L2PFS4</accession>
<dbReference type="InterPro" id="IPR036396">
    <property type="entry name" value="Cyt_P450_sf"/>
</dbReference>
<dbReference type="GO" id="GO:0020037">
    <property type="term" value="F:heme binding"/>
    <property type="evidence" value="ECO:0007669"/>
    <property type="project" value="InterPro"/>
</dbReference>
<keyword evidence="5 9" id="KW-0560">Oxidoreductase</keyword>
<gene>
    <name evidence="10" type="ORF">Cfor_12867</name>
</gene>
<evidence type="ECO:0000256" key="2">
    <source>
        <dbReference type="ARBA" id="ARBA00010617"/>
    </source>
</evidence>
<sequence length="449" mass="51278">MSPSAGSSLFAQRPRSVGCCRLLQPRRCIRARVVRCREIRFQTQFREYNAFCCTGLKELGETAYKEYGPMFRVWLTVLPSVVLLQPEHLQIILASRKNTEKMYFYKLLHNFLGEGLITSTGRKWRHHRRLIQPMFHLSILEGFIRTFHDSARHLVAKLNNEADLSSINITLPVNQCVVNILHEAVLGIPTGSQSTDVSDSPFRQGKVVVPYRMQHPWLLLDCIYRLTEVARRELQHQKHIIHFTRKVSKNKISSSDFGKSAVSGTPQDIPFVDLLLAASETDETFCEEDVVHELGTFMLAGQDSVGAALAFSLFELARHPDVQERVVRELNEVFGSDDRTPSLSDLRRLQYLEQCIKETLRLYPSVPLMSRTLTEDAKLGKYTIPAGCGVLIAPFATHRLPGIYPDPEKFDPDRFLVDRVESRHQYAFLPFSLGPRNCIGELSHSTWLR</sequence>
<dbReference type="PANTHER" id="PTHR24291">
    <property type="entry name" value="CYTOCHROME P450 FAMILY 4"/>
    <property type="match status" value="1"/>
</dbReference>
<comment type="similarity">
    <text evidence="2 9">Belongs to the cytochrome P450 family.</text>
</comment>
<dbReference type="PANTHER" id="PTHR24291:SF177">
    <property type="entry name" value="CYTOCHROME P450 4AA1-RELATED"/>
    <property type="match status" value="1"/>
</dbReference>
<dbReference type="SUPFAM" id="SSF48264">
    <property type="entry name" value="Cytochrome P450"/>
    <property type="match status" value="1"/>
</dbReference>
<evidence type="ECO:0000256" key="5">
    <source>
        <dbReference type="ARBA" id="ARBA00023002"/>
    </source>
</evidence>
<dbReference type="PROSITE" id="PS00086">
    <property type="entry name" value="CYTOCHROME_P450"/>
    <property type="match status" value="1"/>
</dbReference>
<evidence type="ECO:0008006" key="12">
    <source>
        <dbReference type="Google" id="ProtNLM"/>
    </source>
</evidence>
<evidence type="ECO:0000313" key="10">
    <source>
        <dbReference type="EMBL" id="GFG31304.1"/>
    </source>
</evidence>
<proteinExistence type="inferred from homology"/>
<evidence type="ECO:0000313" key="11">
    <source>
        <dbReference type="Proteomes" id="UP000502823"/>
    </source>
</evidence>
<keyword evidence="6 8" id="KW-0408">Iron</keyword>
<protein>
    <recommendedName>
        <fullName evidence="12">Cytochrome P450</fullName>
    </recommendedName>
</protein>
<dbReference type="InterPro" id="IPR017972">
    <property type="entry name" value="Cyt_P450_CS"/>
</dbReference>
<dbReference type="Proteomes" id="UP000502823">
    <property type="component" value="Unassembled WGS sequence"/>
</dbReference>
<keyword evidence="4 8" id="KW-0479">Metal-binding</keyword>
<dbReference type="AlphaFoldDB" id="A0A6L2PFS4"/>
<dbReference type="Gene3D" id="1.10.630.10">
    <property type="entry name" value="Cytochrome P450"/>
    <property type="match status" value="1"/>
</dbReference>
<dbReference type="GO" id="GO:0005506">
    <property type="term" value="F:iron ion binding"/>
    <property type="evidence" value="ECO:0007669"/>
    <property type="project" value="InterPro"/>
</dbReference>
<keyword evidence="11" id="KW-1185">Reference proteome</keyword>
<evidence type="ECO:0000256" key="9">
    <source>
        <dbReference type="RuleBase" id="RU000461"/>
    </source>
</evidence>
<dbReference type="EMBL" id="BLKM01000294">
    <property type="protein sequence ID" value="GFG31304.1"/>
    <property type="molecule type" value="Genomic_DNA"/>
</dbReference>
<keyword evidence="7 9" id="KW-0503">Monooxygenase</keyword>
<comment type="caution">
    <text evidence="10">The sequence shown here is derived from an EMBL/GenBank/DDBJ whole genome shotgun (WGS) entry which is preliminary data.</text>
</comment>
<organism evidence="10 11">
    <name type="scientific">Coptotermes formosanus</name>
    <name type="common">Formosan subterranean termite</name>
    <dbReference type="NCBI Taxonomy" id="36987"/>
    <lineage>
        <taxon>Eukaryota</taxon>
        <taxon>Metazoa</taxon>
        <taxon>Ecdysozoa</taxon>
        <taxon>Arthropoda</taxon>
        <taxon>Hexapoda</taxon>
        <taxon>Insecta</taxon>
        <taxon>Pterygota</taxon>
        <taxon>Neoptera</taxon>
        <taxon>Polyneoptera</taxon>
        <taxon>Dictyoptera</taxon>
        <taxon>Blattodea</taxon>
        <taxon>Blattoidea</taxon>
        <taxon>Termitoidae</taxon>
        <taxon>Rhinotermitidae</taxon>
        <taxon>Coptotermes</taxon>
    </lineage>
</organism>
<evidence type="ECO:0000256" key="6">
    <source>
        <dbReference type="ARBA" id="ARBA00023004"/>
    </source>
</evidence>
<dbReference type="OrthoDB" id="1470350at2759"/>
<dbReference type="GO" id="GO:0004497">
    <property type="term" value="F:monooxygenase activity"/>
    <property type="evidence" value="ECO:0007669"/>
    <property type="project" value="UniProtKB-KW"/>
</dbReference>
<comment type="cofactor">
    <cofactor evidence="1 8">
        <name>heme</name>
        <dbReference type="ChEBI" id="CHEBI:30413"/>
    </cofactor>
</comment>
<evidence type="ECO:0000256" key="8">
    <source>
        <dbReference type="PIRSR" id="PIRSR602401-1"/>
    </source>
</evidence>
<evidence type="ECO:0000256" key="4">
    <source>
        <dbReference type="ARBA" id="ARBA00022723"/>
    </source>
</evidence>
<dbReference type="PRINTS" id="PR00463">
    <property type="entry name" value="EP450I"/>
</dbReference>
<name>A0A6L2PFS4_COPFO</name>
<dbReference type="InParanoid" id="A0A6L2PFS4"/>
<dbReference type="CDD" id="cd20628">
    <property type="entry name" value="CYP4"/>
    <property type="match status" value="1"/>
</dbReference>
<dbReference type="FunCoup" id="A0A6L2PFS4">
    <property type="interactions" value="17"/>
</dbReference>
<dbReference type="GO" id="GO:0016705">
    <property type="term" value="F:oxidoreductase activity, acting on paired donors, with incorporation or reduction of molecular oxygen"/>
    <property type="evidence" value="ECO:0007669"/>
    <property type="project" value="InterPro"/>
</dbReference>
<keyword evidence="3 8" id="KW-0349">Heme</keyword>
<dbReference type="Pfam" id="PF00067">
    <property type="entry name" value="p450"/>
    <property type="match status" value="1"/>
</dbReference>